<dbReference type="InterPro" id="IPR011078">
    <property type="entry name" value="PyrdxlP_homeostasis"/>
</dbReference>
<dbReference type="SUPFAM" id="SSF51419">
    <property type="entry name" value="PLP-binding barrel"/>
    <property type="match status" value="1"/>
</dbReference>
<evidence type="ECO:0000313" key="6">
    <source>
        <dbReference type="EMBL" id="MBE9039922.1"/>
    </source>
</evidence>
<dbReference type="InterPro" id="IPR001608">
    <property type="entry name" value="Ala_racemase_N"/>
</dbReference>
<keyword evidence="7" id="KW-1185">Reference proteome</keyword>
<comment type="caution">
    <text evidence="6">The sequence shown here is derived from an EMBL/GenBank/DDBJ whole genome shotgun (WGS) entry which is preliminary data.</text>
</comment>
<evidence type="ECO:0000256" key="2">
    <source>
        <dbReference type="HAMAP-Rule" id="MF_02087"/>
    </source>
</evidence>
<dbReference type="Gene3D" id="3.20.20.10">
    <property type="entry name" value="Alanine racemase"/>
    <property type="match status" value="1"/>
</dbReference>
<dbReference type="GO" id="GO:0030170">
    <property type="term" value="F:pyridoxal phosphate binding"/>
    <property type="evidence" value="ECO:0007669"/>
    <property type="project" value="UniProtKB-UniRule"/>
</dbReference>
<reference evidence="6" key="1">
    <citation type="submission" date="2020-10" db="EMBL/GenBank/DDBJ databases">
        <authorList>
            <person name="Castelo-Branco R."/>
            <person name="Eusebio N."/>
            <person name="Adriana R."/>
            <person name="Vieira A."/>
            <person name="Brugerolle De Fraissinette N."/>
            <person name="Rezende De Castro R."/>
            <person name="Schneider M.P."/>
            <person name="Vasconcelos V."/>
            <person name="Leao P.N."/>
        </authorList>
    </citation>
    <scope>NUCLEOTIDE SEQUENCE</scope>
    <source>
        <strain evidence="6">LEGE 11467</strain>
    </source>
</reference>
<proteinExistence type="inferred from homology"/>
<dbReference type="NCBIfam" id="TIGR00044">
    <property type="entry name" value="YggS family pyridoxal phosphate-dependent enzyme"/>
    <property type="match status" value="1"/>
</dbReference>
<dbReference type="InterPro" id="IPR029066">
    <property type="entry name" value="PLP-binding_barrel"/>
</dbReference>
<organism evidence="6 7">
    <name type="scientific">Zarconia navalis LEGE 11467</name>
    <dbReference type="NCBI Taxonomy" id="1828826"/>
    <lineage>
        <taxon>Bacteria</taxon>
        <taxon>Bacillati</taxon>
        <taxon>Cyanobacteriota</taxon>
        <taxon>Cyanophyceae</taxon>
        <taxon>Oscillatoriophycideae</taxon>
        <taxon>Oscillatoriales</taxon>
        <taxon>Oscillatoriales incertae sedis</taxon>
        <taxon>Zarconia</taxon>
        <taxon>Zarconia navalis</taxon>
    </lineage>
</organism>
<comment type="function">
    <text evidence="2">Pyridoxal 5'-phosphate (PLP)-binding protein, which is involved in PLP homeostasis.</text>
</comment>
<dbReference type="FunFam" id="3.20.20.10:FF:000018">
    <property type="entry name" value="Pyridoxal phosphate homeostasis protein"/>
    <property type="match status" value="1"/>
</dbReference>
<dbReference type="Pfam" id="PF01168">
    <property type="entry name" value="Ala_racemase_N"/>
    <property type="match status" value="1"/>
</dbReference>
<accession>A0A928Z627</accession>
<dbReference type="AlphaFoldDB" id="A0A928Z627"/>
<evidence type="ECO:0000256" key="3">
    <source>
        <dbReference type="PIRSR" id="PIRSR004848-1"/>
    </source>
</evidence>
<dbReference type="PANTHER" id="PTHR10146:SF14">
    <property type="entry name" value="PYRIDOXAL PHOSPHATE HOMEOSTASIS PROTEIN"/>
    <property type="match status" value="1"/>
</dbReference>
<gene>
    <name evidence="6" type="ORF">IQ235_03835</name>
</gene>
<keyword evidence="1 2" id="KW-0663">Pyridoxal phosphate</keyword>
<dbReference type="PANTHER" id="PTHR10146">
    <property type="entry name" value="PROLINE SYNTHETASE CO-TRANSCRIBED BACTERIAL HOMOLOG PROTEIN"/>
    <property type="match status" value="1"/>
</dbReference>
<protein>
    <recommendedName>
        <fullName evidence="2">Pyridoxal phosphate homeostasis protein</fullName>
        <shortName evidence="2">PLP homeostasis protein</shortName>
    </recommendedName>
</protein>
<comment type="cofactor">
    <cofactor evidence="3">
        <name>pyridoxal 5'-phosphate</name>
        <dbReference type="ChEBI" id="CHEBI:597326"/>
    </cofactor>
</comment>
<evidence type="ECO:0000256" key="4">
    <source>
        <dbReference type="RuleBase" id="RU004514"/>
    </source>
</evidence>
<dbReference type="HAMAP" id="MF_02087">
    <property type="entry name" value="PLP_homeostasis"/>
    <property type="match status" value="1"/>
</dbReference>
<evidence type="ECO:0000259" key="5">
    <source>
        <dbReference type="Pfam" id="PF01168"/>
    </source>
</evidence>
<evidence type="ECO:0000256" key="1">
    <source>
        <dbReference type="ARBA" id="ARBA00022898"/>
    </source>
</evidence>
<feature type="modified residue" description="N6-(pyridoxal phosphate)lysine" evidence="2 3">
    <location>
        <position position="27"/>
    </location>
</feature>
<dbReference type="Proteomes" id="UP000621799">
    <property type="component" value="Unassembled WGS sequence"/>
</dbReference>
<sequence>MDSDLAQRIAKITSTLSPSVRSIAVSKTVSPERIRDAYAAGVRDFGENRIQEATAKQDQLQDLNDITWHFIGHLQSNKAKIALERFDWIHSVDRLKLAQTLNRFIEKGCPSPILCLQVKLRPDPNKSGWTVSELLADLPALEQCKALNIQGLMTIAPLGLDESETRAVFRETRQLADRIRALNLPGISITELSMGMSGDYPLAVAEGATAVRLGRSVFGER</sequence>
<name>A0A928Z627_9CYAN</name>
<dbReference type="CDD" id="cd00635">
    <property type="entry name" value="PLPDE_III_YBL036c_like"/>
    <property type="match status" value="1"/>
</dbReference>
<evidence type="ECO:0000313" key="7">
    <source>
        <dbReference type="Proteomes" id="UP000621799"/>
    </source>
</evidence>
<dbReference type="EMBL" id="JADEXN010000042">
    <property type="protein sequence ID" value="MBE9039922.1"/>
    <property type="molecule type" value="Genomic_DNA"/>
</dbReference>
<comment type="similarity">
    <text evidence="2 4">Belongs to the pyridoxal phosphate-binding protein YggS/PROSC family.</text>
</comment>
<feature type="domain" description="Alanine racemase N-terminal" evidence="5">
    <location>
        <begin position="5"/>
        <end position="220"/>
    </location>
</feature>
<dbReference type="PIRSF" id="PIRSF004848">
    <property type="entry name" value="YBL036c_PLPDEIII"/>
    <property type="match status" value="1"/>
</dbReference>
<dbReference type="RefSeq" id="WP_264320193.1">
    <property type="nucleotide sequence ID" value="NZ_JADEXN010000042.1"/>
</dbReference>